<keyword evidence="2 4" id="KW-0808">Transferase</keyword>
<dbReference type="GO" id="GO:0005829">
    <property type="term" value="C:cytosol"/>
    <property type="evidence" value="ECO:0007669"/>
    <property type="project" value="TreeGrafter"/>
</dbReference>
<sequence length="243" mass="26253">MAKLAINVDHVATVRQARGITEPDPVTAAGICELAGAAGIVIHLREDRRHIQDRDVYLLRETIKTKMNLEMGANDEIIKIALEVQPDLVTLVPEKREELTTEGGLDVDAQLTRIASVVEQMGKDNIPVSLFVDPEPRQLKAAAKAGAAFVELHTGRYCDALSEDEQAKEFAMIAEAAEEAVSLGLRVNAGHGLNYQNTAPIAALATIEELSIGHAIIARSVFTGLDQAVREMLAIVMRAESSL</sequence>
<evidence type="ECO:0000256" key="4">
    <source>
        <dbReference type="HAMAP-Rule" id="MF_00279"/>
    </source>
</evidence>
<comment type="pathway">
    <text evidence="4">Cofactor biosynthesis; pyridoxine 5'-phosphate biosynthesis; pyridoxine 5'-phosphate from D-erythrose 4-phosphate: step 5/5.</text>
</comment>
<proteinExistence type="inferred from homology"/>
<dbReference type="PANTHER" id="PTHR30456:SF0">
    <property type="entry name" value="PYRIDOXINE 5'-PHOSPHATE SYNTHASE"/>
    <property type="match status" value="1"/>
</dbReference>
<dbReference type="Pfam" id="PF03740">
    <property type="entry name" value="PdxJ"/>
    <property type="match status" value="1"/>
</dbReference>
<accession>A0A1H0PZS5</accession>
<evidence type="ECO:0000256" key="3">
    <source>
        <dbReference type="ARBA" id="ARBA00023096"/>
    </source>
</evidence>
<feature type="binding site" evidence="4">
    <location>
        <position position="192"/>
    </location>
    <ligand>
        <name>3-amino-2-oxopropyl phosphate</name>
        <dbReference type="ChEBI" id="CHEBI:57279"/>
    </ligand>
</feature>
<feature type="binding site" evidence="4">
    <location>
        <position position="7"/>
    </location>
    <ligand>
        <name>3-amino-2-oxopropyl phosphate</name>
        <dbReference type="ChEBI" id="CHEBI:57279"/>
    </ligand>
</feature>
<evidence type="ECO:0000256" key="2">
    <source>
        <dbReference type="ARBA" id="ARBA00022679"/>
    </source>
</evidence>
<feature type="active site" description="Proton donor" evidence="4">
    <location>
        <position position="191"/>
    </location>
</feature>
<dbReference type="Proteomes" id="UP000199073">
    <property type="component" value="Unassembled WGS sequence"/>
</dbReference>
<comment type="similarity">
    <text evidence="4">Belongs to the PNP synthase family.</text>
</comment>
<name>A0A1H0PZS5_9BACT</name>
<feature type="binding site" evidence="4">
    <location>
        <begin position="9"/>
        <end position="10"/>
    </location>
    <ligand>
        <name>1-deoxy-D-xylulose 5-phosphate</name>
        <dbReference type="ChEBI" id="CHEBI:57792"/>
    </ligand>
</feature>
<dbReference type="EMBL" id="FNJI01000010">
    <property type="protein sequence ID" value="SDP10613.1"/>
    <property type="molecule type" value="Genomic_DNA"/>
</dbReference>
<dbReference type="GO" id="GO:0008615">
    <property type="term" value="P:pyridoxine biosynthetic process"/>
    <property type="evidence" value="ECO:0007669"/>
    <property type="project" value="UniProtKB-UniRule"/>
</dbReference>
<reference evidence="6 7" key="1">
    <citation type="submission" date="2016-10" db="EMBL/GenBank/DDBJ databases">
        <authorList>
            <person name="de Groot N.N."/>
        </authorList>
    </citation>
    <scope>NUCLEOTIDE SEQUENCE [LARGE SCALE GENOMIC DNA]</scope>
    <source>
        <strain evidence="6 7">DSM 12130</strain>
    </source>
</reference>
<dbReference type="NCBIfam" id="TIGR00559">
    <property type="entry name" value="pdxJ"/>
    <property type="match status" value="1"/>
</dbReference>
<dbReference type="AlphaFoldDB" id="A0A1H0PZS5"/>
<feature type="active site" description="Proton acceptor" evidence="4">
    <location>
        <position position="70"/>
    </location>
</feature>
<comment type="subcellular location">
    <subcellularLocation>
        <location evidence="4">Cytoplasm</location>
    </subcellularLocation>
</comment>
<feature type="binding site" evidence="4">
    <location>
        <begin position="213"/>
        <end position="214"/>
    </location>
    <ligand>
        <name>3-amino-2-oxopropyl phosphate</name>
        <dbReference type="ChEBI" id="CHEBI:57279"/>
    </ligand>
</feature>
<feature type="binding site" evidence="4">
    <location>
        <position position="45"/>
    </location>
    <ligand>
        <name>1-deoxy-D-xylulose 5-phosphate</name>
        <dbReference type="ChEBI" id="CHEBI:57792"/>
    </ligand>
</feature>
<dbReference type="HAMAP" id="MF_00279">
    <property type="entry name" value="PdxJ"/>
    <property type="match status" value="1"/>
</dbReference>
<dbReference type="InterPro" id="IPR036130">
    <property type="entry name" value="Pyridoxine-5'_phos_synth"/>
</dbReference>
<keyword evidence="3 4" id="KW-0664">Pyridoxine biosynthesis</keyword>
<evidence type="ECO:0000313" key="6">
    <source>
        <dbReference type="EMBL" id="SDP10613.1"/>
    </source>
</evidence>
<protein>
    <recommendedName>
        <fullName evidence="4 5">Pyridoxine 5'-phosphate synthase</fullName>
        <shortName evidence="4">PNP synthase</shortName>
        <ecNumber evidence="4 5">2.6.99.2</ecNumber>
    </recommendedName>
</protein>
<dbReference type="NCBIfam" id="NF003625">
    <property type="entry name" value="PRK05265.1-3"/>
    <property type="match status" value="1"/>
</dbReference>
<dbReference type="Gene3D" id="3.20.20.70">
    <property type="entry name" value="Aldolase class I"/>
    <property type="match status" value="1"/>
</dbReference>
<dbReference type="PANTHER" id="PTHR30456">
    <property type="entry name" value="PYRIDOXINE 5'-PHOSPHATE SYNTHASE"/>
    <property type="match status" value="1"/>
</dbReference>
<comment type="catalytic activity">
    <reaction evidence="4">
        <text>3-amino-2-oxopropyl phosphate + 1-deoxy-D-xylulose 5-phosphate = pyridoxine 5'-phosphate + phosphate + 2 H2O + H(+)</text>
        <dbReference type="Rhea" id="RHEA:15265"/>
        <dbReference type="ChEBI" id="CHEBI:15377"/>
        <dbReference type="ChEBI" id="CHEBI:15378"/>
        <dbReference type="ChEBI" id="CHEBI:43474"/>
        <dbReference type="ChEBI" id="CHEBI:57279"/>
        <dbReference type="ChEBI" id="CHEBI:57792"/>
        <dbReference type="ChEBI" id="CHEBI:58589"/>
        <dbReference type="EC" id="2.6.99.2"/>
    </reaction>
</comment>
<keyword evidence="1 4" id="KW-0963">Cytoplasm</keyword>
<dbReference type="UniPathway" id="UPA00244">
    <property type="reaction ID" value="UER00313"/>
</dbReference>
<dbReference type="RefSeq" id="WP_092222025.1">
    <property type="nucleotide sequence ID" value="NZ_FNJI01000010.1"/>
</dbReference>
<feature type="binding site" evidence="4">
    <location>
        <position position="100"/>
    </location>
    <ligand>
        <name>1-deoxy-D-xylulose 5-phosphate</name>
        <dbReference type="ChEBI" id="CHEBI:57792"/>
    </ligand>
</feature>
<feature type="active site" description="Proton acceptor" evidence="4">
    <location>
        <position position="43"/>
    </location>
</feature>
<evidence type="ECO:0000313" key="7">
    <source>
        <dbReference type="Proteomes" id="UP000199073"/>
    </source>
</evidence>
<dbReference type="NCBIfam" id="NF003627">
    <property type="entry name" value="PRK05265.1-5"/>
    <property type="match status" value="1"/>
</dbReference>
<dbReference type="STRING" id="91360.SAMN05660330_01834"/>
<dbReference type="GO" id="GO:0033856">
    <property type="term" value="F:pyridoxine 5'-phosphate synthase activity"/>
    <property type="evidence" value="ECO:0007669"/>
    <property type="project" value="UniProtKB-UniRule"/>
</dbReference>
<dbReference type="CDD" id="cd00003">
    <property type="entry name" value="PNPsynthase"/>
    <property type="match status" value="1"/>
</dbReference>
<comment type="function">
    <text evidence="4">Catalyzes the complicated ring closure reaction between the two acyclic compounds 1-deoxy-D-xylulose-5-phosphate (DXP) and 3-amino-2-oxopropyl phosphate (1-amino-acetone-3-phosphate or AAP) to form pyridoxine 5'-phosphate (PNP) and inorganic phosphate.</text>
</comment>
<comment type="subunit">
    <text evidence="4">Homooctamer; tetramer of dimers.</text>
</comment>
<evidence type="ECO:0000256" key="5">
    <source>
        <dbReference type="NCBIfam" id="TIGR00559"/>
    </source>
</evidence>
<evidence type="ECO:0000256" key="1">
    <source>
        <dbReference type="ARBA" id="ARBA00022490"/>
    </source>
</evidence>
<dbReference type="InterPro" id="IPR004569">
    <property type="entry name" value="PyrdxlP_synth_PdxJ"/>
</dbReference>
<organism evidence="6 7">
    <name type="scientific">Desulforhopalus singaporensis</name>
    <dbReference type="NCBI Taxonomy" id="91360"/>
    <lineage>
        <taxon>Bacteria</taxon>
        <taxon>Pseudomonadati</taxon>
        <taxon>Thermodesulfobacteriota</taxon>
        <taxon>Desulfobulbia</taxon>
        <taxon>Desulfobulbales</taxon>
        <taxon>Desulfocapsaceae</taxon>
        <taxon>Desulforhopalus</taxon>
    </lineage>
</organism>
<keyword evidence="7" id="KW-1185">Reference proteome</keyword>
<dbReference type="InterPro" id="IPR013785">
    <property type="entry name" value="Aldolase_TIM"/>
</dbReference>
<feature type="binding site" evidence="4">
    <location>
        <position position="50"/>
    </location>
    <ligand>
        <name>1-deoxy-D-xylulose 5-phosphate</name>
        <dbReference type="ChEBI" id="CHEBI:57792"/>
    </ligand>
</feature>
<dbReference type="EC" id="2.6.99.2" evidence="4 5"/>
<feature type="binding site" evidence="4">
    <location>
        <position position="18"/>
    </location>
    <ligand>
        <name>3-amino-2-oxopropyl phosphate</name>
        <dbReference type="ChEBI" id="CHEBI:57279"/>
    </ligand>
</feature>
<feature type="site" description="Transition state stabilizer" evidence="4">
    <location>
        <position position="151"/>
    </location>
</feature>
<gene>
    <name evidence="4" type="primary">pdxJ</name>
    <name evidence="6" type="ORF">SAMN05660330_01834</name>
</gene>
<dbReference type="SUPFAM" id="SSF63892">
    <property type="entry name" value="Pyridoxine 5'-phosphate synthase"/>
    <property type="match status" value="1"/>
</dbReference>
<dbReference type="OrthoDB" id="9806590at2"/>